<organism evidence="3">
    <name type="scientific">Angiostrongylus costaricensis</name>
    <name type="common">Nematode worm</name>
    <dbReference type="NCBI Taxonomy" id="334426"/>
    <lineage>
        <taxon>Eukaryota</taxon>
        <taxon>Metazoa</taxon>
        <taxon>Ecdysozoa</taxon>
        <taxon>Nematoda</taxon>
        <taxon>Chromadorea</taxon>
        <taxon>Rhabditida</taxon>
        <taxon>Rhabditina</taxon>
        <taxon>Rhabditomorpha</taxon>
        <taxon>Strongyloidea</taxon>
        <taxon>Metastrongylidae</taxon>
        <taxon>Angiostrongylus</taxon>
    </lineage>
</organism>
<accession>A0A0R3PBF7</accession>
<dbReference type="AlphaFoldDB" id="A0A0R3PBF7"/>
<name>A0A0R3PBF7_ANGCS</name>
<evidence type="ECO:0000313" key="3">
    <source>
        <dbReference type="WBParaSite" id="ACOC_0000102101-mRNA-1"/>
    </source>
</evidence>
<reference evidence="3" key="1">
    <citation type="submission" date="2017-02" db="UniProtKB">
        <authorList>
            <consortium name="WormBaseParasite"/>
        </authorList>
    </citation>
    <scope>IDENTIFICATION</scope>
</reference>
<reference evidence="1 2" key="2">
    <citation type="submission" date="2018-11" db="EMBL/GenBank/DDBJ databases">
        <authorList>
            <consortium name="Pathogen Informatics"/>
        </authorList>
    </citation>
    <scope>NUCLEOTIDE SEQUENCE [LARGE SCALE GENOMIC DNA]</scope>
    <source>
        <strain evidence="1 2">Costa Rica</strain>
    </source>
</reference>
<protein>
    <submittedName>
        <fullName evidence="3">Serine-type D-Ala-D-Ala carboxypeptidase</fullName>
    </submittedName>
</protein>
<evidence type="ECO:0000313" key="2">
    <source>
        <dbReference type="Proteomes" id="UP000267027"/>
    </source>
</evidence>
<gene>
    <name evidence="1" type="ORF">ACOC_LOCUS1022</name>
</gene>
<dbReference type="Proteomes" id="UP000267027">
    <property type="component" value="Unassembled WGS sequence"/>
</dbReference>
<sequence length="95" mass="10342">MVRARGTTVERARNMIQMLGYSGKAYAIHLMPVRHKESKVQCAQKRNDAIMSSMGFAMRINGRDADGTVAVVADSRPATTDIATCRRSVIGSVLS</sequence>
<dbReference type="EMBL" id="UYYA01000132">
    <property type="protein sequence ID" value="VDM52607.1"/>
    <property type="molecule type" value="Genomic_DNA"/>
</dbReference>
<dbReference type="WBParaSite" id="ACOC_0000102101-mRNA-1">
    <property type="protein sequence ID" value="ACOC_0000102101-mRNA-1"/>
    <property type="gene ID" value="ACOC_0000102101"/>
</dbReference>
<proteinExistence type="predicted"/>
<keyword evidence="2" id="KW-1185">Reference proteome</keyword>
<evidence type="ECO:0000313" key="1">
    <source>
        <dbReference type="EMBL" id="VDM52607.1"/>
    </source>
</evidence>